<accession>A0A816BKE1</accession>
<gene>
    <name evidence="1" type="ORF">EDS130_LOCUS31256</name>
    <name evidence="2" type="ORF">XAT740_LOCUS48824</name>
</gene>
<comment type="caution">
    <text evidence="2">The sequence shown here is derived from an EMBL/GenBank/DDBJ whole genome shotgun (WGS) entry which is preliminary data.</text>
</comment>
<proteinExistence type="predicted"/>
<dbReference type="EMBL" id="CAJNOR010007083">
    <property type="protein sequence ID" value="CAF1610344.1"/>
    <property type="molecule type" value="Genomic_DNA"/>
</dbReference>
<keyword evidence="3" id="KW-1185">Reference proteome</keyword>
<protein>
    <submittedName>
        <fullName evidence="2">Uncharacterized protein</fullName>
    </submittedName>
</protein>
<dbReference type="AlphaFoldDB" id="A0A816BKE1"/>
<dbReference type="OrthoDB" id="6159421at2759"/>
<dbReference type="Proteomes" id="UP000663852">
    <property type="component" value="Unassembled WGS sequence"/>
</dbReference>
<name>A0A816BKE1_ADIRI</name>
<dbReference type="Proteomes" id="UP000663828">
    <property type="component" value="Unassembled WGS sequence"/>
</dbReference>
<reference evidence="2" key="1">
    <citation type="submission" date="2021-02" db="EMBL/GenBank/DDBJ databases">
        <authorList>
            <person name="Nowell W R."/>
        </authorList>
    </citation>
    <scope>NUCLEOTIDE SEQUENCE</scope>
</reference>
<dbReference type="EMBL" id="CAJNOJ010000227">
    <property type="protein sequence ID" value="CAF1313132.1"/>
    <property type="molecule type" value="Genomic_DNA"/>
</dbReference>
<evidence type="ECO:0000313" key="2">
    <source>
        <dbReference type="EMBL" id="CAF1610344.1"/>
    </source>
</evidence>
<evidence type="ECO:0000313" key="3">
    <source>
        <dbReference type="Proteomes" id="UP000663828"/>
    </source>
</evidence>
<sequence>MNVFLDYWPLSRELLSTLEHICNGNNDDSAEALCFHNILLSQTTAFILRALQPILDSLAVLSKSTQTKGAGFKQLQNFISSTLLRLKELKDNSSTNYVSIIETSEKPSSTSSTTRNSRLSIINTDLNISDIFKLKILPFIDNVKARFNQETFDLLHCFMIFYMQCLNDNTDYGDKEIHSIKKHHLNDFGESIIYE</sequence>
<evidence type="ECO:0000313" key="1">
    <source>
        <dbReference type="EMBL" id="CAF1313132.1"/>
    </source>
</evidence>
<organism evidence="2 3">
    <name type="scientific">Adineta ricciae</name>
    <name type="common">Rotifer</name>
    <dbReference type="NCBI Taxonomy" id="249248"/>
    <lineage>
        <taxon>Eukaryota</taxon>
        <taxon>Metazoa</taxon>
        <taxon>Spiralia</taxon>
        <taxon>Gnathifera</taxon>
        <taxon>Rotifera</taxon>
        <taxon>Eurotatoria</taxon>
        <taxon>Bdelloidea</taxon>
        <taxon>Adinetida</taxon>
        <taxon>Adinetidae</taxon>
        <taxon>Adineta</taxon>
    </lineage>
</organism>